<dbReference type="Gene3D" id="2.80.10.50">
    <property type="match status" value="2"/>
</dbReference>
<proteinExistence type="predicted"/>
<gene>
    <name evidence="3" type="ORF">CLV71_108162</name>
</gene>
<accession>A0A4R7VHJ2</accession>
<comment type="caution">
    <text evidence="3">The sequence shown here is derived from an EMBL/GenBank/DDBJ whole genome shotgun (WGS) entry which is preliminary data.</text>
</comment>
<dbReference type="InterPro" id="IPR035992">
    <property type="entry name" value="Ricin_B-like_lectins"/>
</dbReference>
<reference evidence="3 4" key="1">
    <citation type="submission" date="2019-03" db="EMBL/GenBank/DDBJ databases">
        <title>Genomic Encyclopedia of Archaeal and Bacterial Type Strains, Phase II (KMG-II): from individual species to whole genera.</title>
        <authorList>
            <person name="Goeker M."/>
        </authorList>
    </citation>
    <scope>NUCLEOTIDE SEQUENCE [LARGE SCALE GENOMIC DNA]</scope>
    <source>
        <strain evidence="3 4">DSM 45499</strain>
    </source>
</reference>
<dbReference type="RefSeq" id="WP_133904845.1">
    <property type="nucleotide sequence ID" value="NZ_SOCP01000008.1"/>
</dbReference>
<dbReference type="OrthoDB" id="5381276at2"/>
<evidence type="ECO:0000313" key="4">
    <source>
        <dbReference type="Proteomes" id="UP000294927"/>
    </source>
</evidence>
<dbReference type="CDD" id="cd00161">
    <property type="entry name" value="beta-trefoil_Ricin-like"/>
    <property type="match status" value="3"/>
</dbReference>
<keyword evidence="2" id="KW-0472">Membrane</keyword>
<protein>
    <submittedName>
        <fullName evidence="3">Uncharacterized protein</fullName>
    </submittedName>
</protein>
<dbReference type="InterPro" id="IPR043519">
    <property type="entry name" value="NT_sf"/>
</dbReference>
<evidence type="ECO:0000313" key="3">
    <source>
        <dbReference type="EMBL" id="TDV48802.1"/>
    </source>
</evidence>
<feature type="transmembrane region" description="Helical" evidence="2">
    <location>
        <begin position="412"/>
        <end position="435"/>
    </location>
</feature>
<organism evidence="3 4">
    <name type="scientific">Actinophytocola oryzae</name>
    <dbReference type="NCBI Taxonomy" id="502181"/>
    <lineage>
        <taxon>Bacteria</taxon>
        <taxon>Bacillati</taxon>
        <taxon>Actinomycetota</taxon>
        <taxon>Actinomycetes</taxon>
        <taxon>Pseudonocardiales</taxon>
        <taxon>Pseudonocardiaceae</taxon>
    </lineage>
</organism>
<name>A0A4R7VHJ2_9PSEU</name>
<sequence length="760" mass="83797">MTKTVRMTSEPDHVQKYVAYHLGQSYNLVLVGSRKYGAAGPESDYDFVVASKEAVVWEDHYELLLTHLATLRRRIVDDVRRFAGRDEYVTHPGVGVGFGSVMATVANGRVAVRFSVPVPPEFPCDVDEEFLNLRGDDRDRARYTYRHVDITAAVVPFPEQPTLAAVRSATFEYERGSEAYAQLRWIRLDRPRGFTVGIAKRVEDVKFHIREATDSLGHKAMRQLCKTEYQGGRKTRHWRVAQGHGPVADNSWDFGTDAIERSRAGEAITTYRPVVSRYALEVLVDNFARYSGKRSVAVLHEEGEAWGNLLKPLEVFMNEAYSWAAAALREGTPIRDPGGEVIESFFVDNCFDCLTVGLDCLVNGIWSYEEPAADPEPSNPWVRAPDRARHLRHPPWPPEFGQPAPHRNPRHVGAIAVALLALCIGLVATVLSVAGGTRVAGSAEKAADQYTVSTEELPPATETTPEARPVTPAGITDQGTAVLRSAIDGLVADANPDSSPTRIQASEQSPYDNAQRWTLGQSDRGTWVFVTAAEFDGDYAMTSGADSYVYFDAADSGGSLIQWSFFDAGEGWYYLANDDGCLTTDGVLRPLTVRQCDGSTGQQWRLDEISLPVGDAVVPRDLSGKVAVLGSGMAELVVDLDQRFPFEGQKVKTATRVEGEIAQEWLFLGPDGDNRWDFETTVSQEQEVAPTMVVRPNADNATNLTEVDGVDHHWTFHDAGDGWYWITDEQGCLTAQGEEAAMTVAKCTGTDNQKWQLLSP</sequence>
<dbReference type="PROSITE" id="PS50231">
    <property type="entry name" value="RICIN_B_LECTIN"/>
    <property type="match status" value="2"/>
</dbReference>
<dbReference type="AlphaFoldDB" id="A0A4R7VHJ2"/>
<keyword evidence="2" id="KW-1133">Transmembrane helix</keyword>
<dbReference type="Proteomes" id="UP000294927">
    <property type="component" value="Unassembled WGS sequence"/>
</dbReference>
<keyword evidence="2" id="KW-0812">Transmembrane</keyword>
<evidence type="ECO:0000256" key="2">
    <source>
        <dbReference type="SAM" id="Phobius"/>
    </source>
</evidence>
<dbReference type="SUPFAM" id="SSF81301">
    <property type="entry name" value="Nucleotidyltransferase"/>
    <property type="match status" value="1"/>
</dbReference>
<dbReference type="EMBL" id="SOCP01000008">
    <property type="protein sequence ID" value="TDV48802.1"/>
    <property type="molecule type" value="Genomic_DNA"/>
</dbReference>
<feature type="region of interest" description="Disordered" evidence="1">
    <location>
        <begin position="450"/>
        <end position="473"/>
    </location>
</feature>
<dbReference type="SUPFAM" id="SSF50370">
    <property type="entry name" value="Ricin B-like lectins"/>
    <property type="match status" value="2"/>
</dbReference>
<evidence type="ECO:0000256" key="1">
    <source>
        <dbReference type="SAM" id="MobiDB-lite"/>
    </source>
</evidence>
<keyword evidence="4" id="KW-1185">Reference proteome</keyword>
<feature type="compositionally biased region" description="Low complexity" evidence="1">
    <location>
        <begin position="454"/>
        <end position="473"/>
    </location>
</feature>